<sequence length="247" mass="28004">MIYRELTEKEYADAENRILYEDNHLLVVNKRAGEIVQADRTEDETLADLYKAFIARRNAKEGGVFLGIPHRLDRPVSGVTVFAKTSKALERMNAMFRDGEVHKFYWALVCRRPEAESGELSDWLIRNEQQNKSYVCRDNSGQRKDAKLARLRYRILGNTDRYCLLEVELLTGRHHQIRCQLSNIGCVIKGDLKYGAPRSNPDGSICLHARRISFVHPVRKTEMTVEAPLPASWAGIAGAAFGGKVSV</sequence>
<dbReference type="PANTHER" id="PTHR21600:SF83">
    <property type="entry name" value="PSEUDOURIDYLATE SYNTHASE RPUSD4, MITOCHONDRIAL"/>
    <property type="match status" value="1"/>
</dbReference>
<gene>
    <name evidence="4" type="ORF">IAB78_00555</name>
</gene>
<dbReference type="GO" id="GO:0006396">
    <property type="term" value="P:RNA processing"/>
    <property type="evidence" value="ECO:0007669"/>
    <property type="project" value="UniProtKB-ARBA"/>
</dbReference>
<name>A0A9D9J2G5_9BACT</name>
<dbReference type="InterPro" id="IPR050188">
    <property type="entry name" value="RluA_PseudoU_synthase"/>
</dbReference>
<evidence type="ECO:0000256" key="1">
    <source>
        <dbReference type="ARBA" id="ARBA00010876"/>
    </source>
</evidence>
<organism evidence="4 5">
    <name type="scientific">Candidatus Cryptobacteroides excrementavium</name>
    <dbReference type="NCBI Taxonomy" id="2840759"/>
    <lineage>
        <taxon>Bacteria</taxon>
        <taxon>Pseudomonadati</taxon>
        <taxon>Bacteroidota</taxon>
        <taxon>Bacteroidia</taxon>
        <taxon>Bacteroidales</taxon>
        <taxon>Candidatus Cryptobacteroides</taxon>
    </lineage>
</organism>
<feature type="domain" description="Pseudouridine synthase RsuA/RluA-like" evidence="3">
    <location>
        <begin position="24"/>
        <end position="182"/>
    </location>
</feature>
<evidence type="ECO:0000259" key="3">
    <source>
        <dbReference type="Pfam" id="PF00849"/>
    </source>
</evidence>
<dbReference type="InterPro" id="IPR020103">
    <property type="entry name" value="PsdUridine_synth_cat_dom_sf"/>
</dbReference>
<keyword evidence="2" id="KW-0413">Isomerase</keyword>
<proteinExistence type="inferred from homology"/>
<dbReference type="GO" id="GO:0003723">
    <property type="term" value="F:RNA binding"/>
    <property type="evidence" value="ECO:0007669"/>
    <property type="project" value="InterPro"/>
</dbReference>
<evidence type="ECO:0000313" key="4">
    <source>
        <dbReference type="EMBL" id="MBO8484900.1"/>
    </source>
</evidence>
<dbReference type="Gene3D" id="3.30.2350.10">
    <property type="entry name" value="Pseudouridine synthase"/>
    <property type="match status" value="1"/>
</dbReference>
<dbReference type="PANTHER" id="PTHR21600">
    <property type="entry name" value="MITOCHONDRIAL RNA PSEUDOURIDINE SYNTHASE"/>
    <property type="match status" value="1"/>
</dbReference>
<dbReference type="EMBL" id="JADILX010000010">
    <property type="protein sequence ID" value="MBO8484900.1"/>
    <property type="molecule type" value="Genomic_DNA"/>
</dbReference>
<dbReference type="Pfam" id="PF00849">
    <property type="entry name" value="PseudoU_synth_2"/>
    <property type="match status" value="1"/>
</dbReference>
<reference evidence="4" key="1">
    <citation type="submission" date="2020-10" db="EMBL/GenBank/DDBJ databases">
        <authorList>
            <person name="Gilroy R."/>
        </authorList>
    </citation>
    <scope>NUCLEOTIDE SEQUENCE</scope>
    <source>
        <strain evidence="4">B2-16538</strain>
    </source>
</reference>
<dbReference type="GO" id="GO:0009982">
    <property type="term" value="F:pseudouridine synthase activity"/>
    <property type="evidence" value="ECO:0007669"/>
    <property type="project" value="InterPro"/>
</dbReference>
<dbReference type="CDD" id="cd02869">
    <property type="entry name" value="PseudoU_synth_RluA_like"/>
    <property type="match status" value="1"/>
</dbReference>
<comment type="caution">
    <text evidence="4">The sequence shown here is derived from an EMBL/GenBank/DDBJ whole genome shotgun (WGS) entry which is preliminary data.</text>
</comment>
<evidence type="ECO:0000256" key="2">
    <source>
        <dbReference type="ARBA" id="ARBA00023235"/>
    </source>
</evidence>
<evidence type="ECO:0000313" key="5">
    <source>
        <dbReference type="Proteomes" id="UP000823750"/>
    </source>
</evidence>
<comment type="similarity">
    <text evidence="1">Belongs to the pseudouridine synthase RluA family.</text>
</comment>
<protein>
    <submittedName>
        <fullName evidence="4">RNA pseudouridine synthase</fullName>
    </submittedName>
</protein>
<reference evidence="4" key="2">
    <citation type="journal article" date="2021" name="PeerJ">
        <title>Extensive microbial diversity within the chicken gut microbiome revealed by metagenomics and culture.</title>
        <authorList>
            <person name="Gilroy R."/>
            <person name="Ravi A."/>
            <person name="Getino M."/>
            <person name="Pursley I."/>
            <person name="Horton D.L."/>
            <person name="Alikhan N.F."/>
            <person name="Baker D."/>
            <person name="Gharbi K."/>
            <person name="Hall N."/>
            <person name="Watson M."/>
            <person name="Adriaenssens E.M."/>
            <person name="Foster-Nyarko E."/>
            <person name="Jarju S."/>
            <person name="Secka A."/>
            <person name="Antonio M."/>
            <person name="Oren A."/>
            <person name="Chaudhuri R.R."/>
            <person name="La Ragione R."/>
            <person name="Hildebrand F."/>
            <person name="Pallen M.J."/>
        </authorList>
    </citation>
    <scope>NUCLEOTIDE SEQUENCE</scope>
    <source>
        <strain evidence="4">B2-16538</strain>
    </source>
</reference>
<dbReference type="AlphaFoldDB" id="A0A9D9J2G5"/>
<dbReference type="GO" id="GO:0001522">
    <property type="term" value="P:pseudouridine synthesis"/>
    <property type="evidence" value="ECO:0007669"/>
    <property type="project" value="InterPro"/>
</dbReference>
<dbReference type="Proteomes" id="UP000823750">
    <property type="component" value="Unassembled WGS sequence"/>
</dbReference>
<dbReference type="InterPro" id="IPR006145">
    <property type="entry name" value="PsdUridine_synth_RsuA/RluA"/>
</dbReference>
<dbReference type="SUPFAM" id="SSF55120">
    <property type="entry name" value="Pseudouridine synthase"/>
    <property type="match status" value="1"/>
</dbReference>
<dbReference type="GO" id="GO:0140098">
    <property type="term" value="F:catalytic activity, acting on RNA"/>
    <property type="evidence" value="ECO:0007669"/>
    <property type="project" value="UniProtKB-ARBA"/>
</dbReference>
<accession>A0A9D9J2G5</accession>